<evidence type="ECO:0000313" key="8">
    <source>
        <dbReference type="Proteomes" id="UP001457282"/>
    </source>
</evidence>
<keyword evidence="3" id="KW-0833">Ubl conjugation pathway</keyword>
<protein>
    <recommendedName>
        <fullName evidence="6">Ubiquitin carboxyl-terminal hydrolase 7 ICP0-binding domain-containing protein</fullName>
    </recommendedName>
</protein>
<dbReference type="GO" id="GO:0005634">
    <property type="term" value="C:nucleus"/>
    <property type="evidence" value="ECO:0007669"/>
    <property type="project" value="UniProtKB-ARBA"/>
</dbReference>
<reference evidence="7 8" key="1">
    <citation type="journal article" date="2023" name="G3 (Bethesda)">
        <title>A chromosome-length genome assembly and annotation of blackberry (Rubus argutus, cv. 'Hillquist').</title>
        <authorList>
            <person name="Bruna T."/>
            <person name="Aryal R."/>
            <person name="Dudchenko O."/>
            <person name="Sargent D.J."/>
            <person name="Mead D."/>
            <person name="Buti M."/>
            <person name="Cavallini A."/>
            <person name="Hytonen T."/>
            <person name="Andres J."/>
            <person name="Pham M."/>
            <person name="Weisz D."/>
            <person name="Mascagni F."/>
            <person name="Usai G."/>
            <person name="Natali L."/>
            <person name="Bassil N."/>
            <person name="Fernandez G.E."/>
            <person name="Lomsadze A."/>
            <person name="Armour M."/>
            <person name="Olukolu B."/>
            <person name="Poorten T."/>
            <person name="Britton C."/>
            <person name="Davik J."/>
            <person name="Ashrafi H."/>
            <person name="Aiden E.L."/>
            <person name="Borodovsky M."/>
            <person name="Worthington M."/>
        </authorList>
    </citation>
    <scope>NUCLEOTIDE SEQUENCE [LARGE SCALE GENOMIC DNA]</scope>
    <source>
        <strain evidence="7">PI 553951</strain>
    </source>
</reference>
<dbReference type="EMBL" id="JBEDUW010000003">
    <property type="protein sequence ID" value="KAK9940831.1"/>
    <property type="molecule type" value="Genomic_DNA"/>
</dbReference>
<dbReference type="Gene3D" id="3.10.20.90">
    <property type="entry name" value="Phosphatidylinositol 3-kinase Catalytic Subunit, Chain A, domain 1"/>
    <property type="match status" value="1"/>
</dbReference>
<dbReference type="Pfam" id="PF12436">
    <property type="entry name" value="USP7_ICP0_bdg"/>
    <property type="match status" value="1"/>
</dbReference>
<sequence length="470" mass="54498">MVTPEPKTSIRLDYNANFRDWRTKLDSVLEENQVKYVLTEPKPPEPTGTTSQNDIARHQKWLLDDFTARHAILGALHERVYASYHRHETAKSLLDALEAYFTKPSMSRRTVKFRRYMEHKLAEGKSVNEHVLEMGSMAFELECEGVKVPEELQVLMLMNSLPDSWDEIVGGAIVNIDIDGSDEMGLEKVGKRLIEMGLKKEQEEKPHLYTTIKVARDENLAEQIGKDFYFDLVDHGKVTSFCILKRTPFYIFKDEVAKEFGIPVQYQRYWRWAQRQNHTYRPHNPLTLMQETLSVKELGDNRSELKLFLEVELGPDLHPIAPPDKTTYEILLFFKLYDPETEVLRYVGRLFVNLTGKPTEILSKLNKFAGYALDQEIDLYEEIRFQPKVQCEPIDRNFTFQASQLENGDIVCFQKPTPVENGGRFRYPNVPSFMDSVLYRHSSSKPFKTFSMRIGNCYPFLAALFALVAV</sequence>
<name>A0AAW1XV33_RUBAR</name>
<evidence type="ECO:0000256" key="1">
    <source>
        <dbReference type="ARBA" id="ARBA00009085"/>
    </source>
</evidence>
<dbReference type="GO" id="GO:0101005">
    <property type="term" value="F:deubiquitinase activity"/>
    <property type="evidence" value="ECO:0007669"/>
    <property type="project" value="UniProtKB-ARBA"/>
</dbReference>
<dbReference type="AlphaFoldDB" id="A0AAW1XV33"/>
<dbReference type="InterPro" id="IPR024729">
    <property type="entry name" value="USP7_ICP0-binding_dom"/>
</dbReference>
<evidence type="ECO:0000256" key="4">
    <source>
        <dbReference type="ARBA" id="ARBA00022801"/>
    </source>
</evidence>
<dbReference type="PANTHER" id="PTHR47592:SF27">
    <property type="entry name" value="OS08G0421700 PROTEIN"/>
    <property type="match status" value="1"/>
</dbReference>
<dbReference type="PANTHER" id="PTHR47592">
    <property type="entry name" value="PBF68 PROTEIN"/>
    <property type="match status" value="1"/>
</dbReference>
<dbReference type="GO" id="GO:0006508">
    <property type="term" value="P:proteolysis"/>
    <property type="evidence" value="ECO:0007669"/>
    <property type="project" value="UniProtKB-KW"/>
</dbReference>
<dbReference type="Proteomes" id="UP001457282">
    <property type="component" value="Unassembled WGS sequence"/>
</dbReference>
<evidence type="ECO:0000256" key="2">
    <source>
        <dbReference type="ARBA" id="ARBA00022670"/>
    </source>
</evidence>
<keyword evidence="2" id="KW-0645">Protease</keyword>
<keyword evidence="4" id="KW-0378">Hydrolase</keyword>
<dbReference type="FunFam" id="3.10.20.90:FF:000050">
    <property type="entry name" value="Ubiquitin carboxyl-terminal hydrolase 13"/>
    <property type="match status" value="1"/>
</dbReference>
<accession>A0AAW1XV33</accession>
<organism evidence="7 8">
    <name type="scientific">Rubus argutus</name>
    <name type="common">Southern blackberry</name>
    <dbReference type="NCBI Taxonomy" id="59490"/>
    <lineage>
        <taxon>Eukaryota</taxon>
        <taxon>Viridiplantae</taxon>
        <taxon>Streptophyta</taxon>
        <taxon>Embryophyta</taxon>
        <taxon>Tracheophyta</taxon>
        <taxon>Spermatophyta</taxon>
        <taxon>Magnoliopsida</taxon>
        <taxon>eudicotyledons</taxon>
        <taxon>Gunneridae</taxon>
        <taxon>Pentapetalae</taxon>
        <taxon>rosids</taxon>
        <taxon>fabids</taxon>
        <taxon>Rosales</taxon>
        <taxon>Rosaceae</taxon>
        <taxon>Rosoideae</taxon>
        <taxon>Rosoideae incertae sedis</taxon>
        <taxon>Rubus</taxon>
    </lineage>
</organism>
<comment type="caution">
    <text evidence="7">The sequence shown here is derived from an EMBL/GenBank/DDBJ whole genome shotgun (WGS) entry which is preliminary data.</text>
</comment>
<dbReference type="GO" id="GO:0008234">
    <property type="term" value="F:cysteine-type peptidase activity"/>
    <property type="evidence" value="ECO:0007669"/>
    <property type="project" value="UniProtKB-KW"/>
</dbReference>
<comment type="similarity">
    <text evidence="1">Belongs to the peptidase C19 family.</text>
</comment>
<keyword evidence="8" id="KW-1185">Reference proteome</keyword>
<feature type="domain" description="Ubiquitin carboxyl-terminal hydrolase 7 ICP0-binding" evidence="6">
    <location>
        <begin position="267"/>
        <end position="441"/>
    </location>
</feature>
<proteinExistence type="inferred from homology"/>
<evidence type="ECO:0000259" key="6">
    <source>
        <dbReference type="Pfam" id="PF12436"/>
    </source>
</evidence>
<evidence type="ECO:0000313" key="7">
    <source>
        <dbReference type="EMBL" id="KAK9940831.1"/>
    </source>
</evidence>
<evidence type="ECO:0000256" key="3">
    <source>
        <dbReference type="ARBA" id="ARBA00022786"/>
    </source>
</evidence>
<gene>
    <name evidence="7" type="ORF">M0R45_017472</name>
</gene>
<dbReference type="Pfam" id="PF14223">
    <property type="entry name" value="Retrotran_gag_2"/>
    <property type="match status" value="1"/>
</dbReference>
<keyword evidence="5" id="KW-0788">Thiol protease</keyword>
<evidence type="ECO:0000256" key="5">
    <source>
        <dbReference type="ARBA" id="ARBA00022807"/>
    </source>
</evidence>